<feature type="region of interest" description="Disordered" evidence="2">
    <location>
        <begin position="151"/>
        <end position="173"/>
    </location>
</feature>
<proteinExistence type="predicted"/>
<evidence type="ECO:0000313" key="3">
    <source>
        <dbReference type="EMBL" id="KAF7841569.1"/>
    </source>
</evidence>
<reference evidence="3" key="1">
    <citation type="submission" date="2020-09" db="EMBL/GenBank/DDBJ databases">
        <title>Genome-Enabled Discovery of Anthraquinone Biosynthesis in Senna tora.</title>
        <authorList>
            <person name="Kang S.-H."/>
            <person name="Pandey R.P."/>
            <person name="Lee C.-M."/>
            <person name="Sim J.-S."/>
            <person name="Jeong J.-T."/>
            <person name="Choi B.-S."/>
            <person name="Jung M."/>
            <person name="Ginzburg D."/>
            <person name="Zhao K."/>
            <person name="Won S.Y."/>
            <person name="Oh T.-J."/>
            <person name="Yu Y."/>
            <person name="Kim N.-H."/>
            <person name="Lee O.R."/>
            <person name="Lee T.-H."/>
            <person name="Bashyal P."/>
            <person name="Kim T.-S."/>
            <person name="Lee W.-H."/>
            <person name="Kawkins C."/>
            <person name="Kim C.-K."/>
            <person name="Kim J.S."/>
            <person name="Ahn B.O."/>
            <person name="Rhee S.Y."/>
            <person name="Sohng J.K."/>
        </authorList>
    </citation>
    <scope>NUCLEOTIDE SEQUENCE</scope>
    <source>
        <tissue evidence="3">Leaf</tissue>
    </source>
</reference>
<keyword evidence="1" id="KW-0175">Coiled coil</keyword>
<sequence length="173" mass="18930">MEKVVSHADSVQLTSMLGEAEAPSRLERSCLELLRISVEHHRLSAKATSKSATKEAGRLKGELRELQKRFDSLQEAHNGCTKHIEELIDSHNKEKQTWEAESTLDIAEYAFYNVAQQLQLVNPALRIGQIDLKKRSSEGNVEVPPIFEGVVKDKGAKGGSTNVAGSAPSLAPS</sequence>
<evidence type="ECO:0000256" key="1">
    <source>
        <dbReference type="SAM" id="Coils"/>
    </source>
</evidence>
<evidence type="ECO:0000256" key="2">
    <source>
        <dbReference type="SAM" id="MobiDB-lite"/>
    </source>
</evidence>
<dbReference type="Proteomes" id="UP000634136">
    <property type="component" value="Unassembled WGS sequence"/>
</dbReference>
<keyword evidence="4" id="KW-1185">Reference proteome</keyword>
<dbReference type="AlphaFoldDB" id="A0A834XAW5"/>
<feature type="coiled-coil region" evidence="1">
    <location>
        <begin position="49"/>
        <end position="76"/>
    </location>
</feature>
<organism evidence="3 4">
    <name type="scientific">Senna tora</name>
    <dbReference type="NCBI Taxonomy" id="362788"/>
    <lineage>
        <taxon>Eukaryota</taxon>
        <taxon>Viridiplantae</taxon>
        <taxon>Streptophyta</taxon>
        <taxon>Embryophyta</taxon>
        <taxon>Tracheophyta</taxon>
        <taxon>Spermatophyta</taxon>
        <taxon>Magnoliopsida</taxon>
        <taxon>eudicotyledons</taxon>
        <taxon>Gunneridae</taxon>
        <taxon>Pentapetalae</taxon>
        <taxon>rosids</taxon>
        <taxon>fabids</taxon>
        <taxon>Fabales</taxon>
        <taxon>Fabaceae</taxon>
        <taxon>Caesalpinioideae</taxon>
        <taxon>Cassia clade</taxon>
        <taxon>Senna</taxon>
    </lineage>
</organism>
<comment type="caution">
    <text evidence="3">The sequence shown here is derived from an EMBL/GenBank/DDBJ whole genome shotgun (WGS) entry which is preliminary data.</text>
</comment>
<gene>
    <name evidence="3" type="ORF">G2W53_003867</name>
</gene>
<accession>A0A834XAW5</accession>
<evidence type="ECO:0000313" key="4">
    <source>
        <dbReference type="Proteomes" id="UP000634136"/>
    </source>
</evidence>
<name>A0A834XAW5_9FABA</name>
<dbReference type="EMBL" id="JAAIUW010000002">
    <property type="protein sequence ID" value="KAF7841569.1"/>
    <property type="molecule type" value="Genomic_DNA"/>
</dbReference>
<protein>
    <submittedName>
        <fullName evidence="3">Uncharacterized protein</fullName>
    </submittedName>
</protein>